<proteinExistence type="predicted"/>
<dbReference type="AlphaFoldDB" id="A0A9P1GVE6"/>
<comment type="caution">
    <text evidence="1">The sequence shown here is derived from an EMBL/GenBank/DDBJ whole genome shotgun (WGS) entry which is preliminary data.</text>
</comment>
<organism evidence="1 2">
    <name type="scientific">Parascedosporium putredinis</name>
    <dbReference type="NCBI Taxonomy" id="1442378"/>
    <lineage>
        <taxon>Eukaryota</taxon>
        <taxon>Fungi</taxon>
        <taxon>Dikarya</taxon>
        <taxon>Ascomycota</taxon>
        <taxon>Pezizomycotina</taxon>
        <taxon>Sordariomycetes</taxon>
        <taxon>Hypocreomycetidae</taxon>
        <taxon>Microascales</taxon>
        <taxon>Microascaceae</taxon>
        <taxon>Parascedosporium</taxon>
    </lineage>
</organism>
<dbReference type="EMBL" id="CALLCH030000001">
    <property type="protein sequence ID" value="CAI4211340.1"/>
    <property type="molecule type" value="Genomic_DNA"/>
</dbReference>
<gene>
    <name evidence="1" type="ORF">PPNO1_LOCUS1135</name>
</gene>
<protein>
    <submittedName>
        <fullName evidence="1">Uncharacterized protein</fullName>
    </submittedName>
</protein>
<accession>A0A9P1GVE6</accession>
<reference evidence="1" key="1">
    <citation type="submission" date="2022-11" db="EMBL/GenBank/DDBJ databases">
        <authorList>
            <person name="Scott C."/>
            <person name="Bruce N."/>
        </authorList>
    </citation>
    <scope>NUCLEOTIDE SEQUENCE</scope>
</reference>
<sequence>MCYVCRKDIGEEGYRHFCDHFRPDGDPKRCTECSRCNLWEADDTELLLRKAKEDAEKKWMEREKRALSGAERKFLETGFSGAGGRAVVETMLTRRRIPTLPEFLDTILELMFY</sequence>
<evidence type="ECO:0000313" key="1">
    <source>
        <dbReference type="EMBL" id="CAI4211340.1"/>
    </source>
</evidence>
<name>A0A9P1GVE6_9PEZI</name>
<dbReference type="Proteomes" id="UP000838763">
    <property type="component" value="Unassembled WGS sequence"/>
</dbReference>
<evidence type="ECO:0000313" key="2">
    <source>
        <dbReference type="Proteomes" id="UP000838763"/>
    </source>
</evidence>
<dbReference type="OrthoDB" id="10009520at2759"/>
<keyword evidence="2" id="KW-1185">Reference proteome</keyword>
<dbReference type="Pfam" id="PF26200">
    <property type="entry name" value="Rcat_RNF216"/>
    <property type="match status" value="1"/>
</dbReference>